<accession>A0ABX1RAU1</accession>
<evidence type="ECO:0000313" key="1">
    <source>
        <dbReference type="EMBL" id="NMH77522.1"/>
    </source>
</evidence>
<protein>
    <submittedName>
        <fullName evidence="1">Uridine kinase</fullName>
    </submittedName>
</protein>
<comment type="caution">
    <text evidence="1">The sequence shown here is derived from an EMBL/GenBank/DDBJ whole genome shotgun (WGS) entry which is preliminary data.</text>
</comment>
<dbReference type="InterPro" id="IPR027417">
    <property type="entry name" value="P-loop_NTPase"/>
</dbReference>
<sequence>MRITPVSPDLLVEEITDLVAGRAGRVRLALDGPPPSGPVALAERVAVQLRALGRAVLVVAATDFLRPASVRLEYGREDPDEFLEGWLDEAGLRREVLGPAGPDGSGRVLPRLWDAATDRAYRDGYTELPADGVVVLAGALLLGRGLPFDVSVHLRMSSAALARSLADGEQWTLPAYDRYDVERDPAAAADLLVLADHPDRPAIRRVERR</sequence>
<name>A0ABX1RAU1_9PSEU</name>
<gene>
    <name evidence="1" type="ORF">HF577_10560</name>
</gene>
<dbReference type="EMBL" id="JAAXKY010000025">
    <property type="protein sequence ID" value="NMH77522.1"/>
    <property type="molecule type" value="Genomic_DNA"/>
</dbReference>
<keyword evidence="1" id="KW-0418">Kinase</keyword>
<organism evidence="1 2">
    <name type="scientific">Pseudonocardia xinjiangensis</name>
    <dbReference type="NCBI Taxonomy" id="75289"/>
    <lineage>
        <taxon>Bacteria</taxon>
        <taxon>Bacillati</taxon>
        <taxon>Actinomycetota</taxon>
        <taxon>Actinomycetes</taxon>
        <taxon>Pseudonocardiales</taxon>
        <taxon>Pseudonocardiaceae</taxon>
        <taxon>Pseudonocardia</taxon>
    </lineage>
</organism>
<reference evidence="1 2" key="1">
    <citation type="submission" date="2020-04" db="EMBL/GenBank/DDBJ databases">
        <authorList>
            <person name="Klaysubun C."/>
            <person name="Duangmal K."/>
            <person name="Lipun K."/>
        </authorList>
    </citation>
    <scope>NUCLEOTIDE SEQUENCE [LARGE SCALE GENOMIC DNA]</scope>
    <source>
        <strain evidence="1 2">JCM 11839</strain>
    </source>
</reference>
<keyword evidence="2" id="KW-1185">Reference proteome</keyword>
<dbReference type="Gene3D" id="3.40.50.300">
    <property type="entry name" value="P-loop containing nucleotide triphosphate hydrolases"/>
    <property type="match status" value="1"/>
</dbReference>
<keyword evidence="1" id="KW-0808">Transferase</keyword>
<dbReference type="Proteomes" id="UP001296706">
    <property type="component" value="Unassembled WGS sequence"/>
</dbReference>
<dbReference type="GO" id="GO:0016301">
    <property type="term" value="F:kinase activity"/>
    <property type="evidence" value="ECO:0007669"/>
    <property type="project" value="UniProtKB-KW"/>
</dbReference>
<proteinExistence type="predicted"/>
<evidence type="ECO:0000313" key="2">
    <source>
        <dbReference type="Proteomes" id="UP001296706"/>
    </source>
</evidence>